<dbReference type="SUPFAM" id="SSF53850">
    <property type="entry name" value="Periplasmic binding protein-like II"/>
    <property type="match status" value="1"/>
</dbReference>
<dbReference type="GO" id="GO:1901359">
    <property type="term" value="F:tungstate binding"/>
    <property type="evidence" value="ECO:0007669"/>
    <property type="project" value="UniProtKB-ARBA"/>
</dbReference>
<evidence type="ECO:0000256" key="3">
    <source>
        <dbReference type="ARBA" id="ARBA00022723"/>
    </source>
</evidence>
<keyword evidence="3 5" id="KW-0479">Metal-binding</keyword>
<feature type="binding site" evidence="5">
    <location>
        <position position="172"/>
    </location>
    <ligand>
        <name>molybdate</name>
        <dbReference type="ChEBI" id="CHEBI:36264"/>
    </ligand>
</feature>
<evidence type="ECO:0000256" key="2">
    <source>
        <dbReference type="ARBA" id="ARBA00022505"/>
    </source>
</evidence>
<dbReference type="Gene3D" id="3.40.190.10">
    <property type="entry name" value="Periplasmic binding protein-like II"/>
    <property type="match status" value="2"/>
</dbReference>
<comment type="similarity">
    <text evidence="1">Belongs to the bacterial solute-binding protein ModA family.</text>
</comment>
<dbReference type="PANTHER" id="PTHR30632">
    <property type="entry name" value="MOLYBDATE-BINDING PERIPLASMIC PROTEIN"/>
    <property type="match status" value="1"/>
</dbReference>
<evidence type="ECO:0000313" key="6">
    <source>
        <dbReference type="EMBL" id="RXJ01912.1"/>
    </source>
</evidence>
<organism evidence="6 7">
    <name type="scientific">Anaerobacillus alkaliphilus</name>
    <dbReference type="NCBI Taxonomy" id="1548597"/>
    <lineage>
        <taxon>Bacteria</taxon>
        <taxon>Bacillati</taxon>
        <taxon>Bacillota</taxon>
        <taxon>Bacilli</taxon>
        <taxon>Bacillales</taxon>
        <taxon>Bacillaceae</taxon>
        <taxon>Anaerobacillus</taxon>
    </lineage>
</organism>
<keyword evidence="7" id="KW-1185">Reference proteome</keyword>
<accession>A0A4Q0VU93</accession>
<dbReference type="GO" id="GO:0030973">
    <property type="term" value="F:molybdate ion binding"/>
    <property type="evidence" value="ECO:0007669"/>
    <property type="project" value="InterPro"/>
</dbReference>
<dbReference type="PIRSF" id="PIRSF004846">
    <property type="entry name" value="ModA"/>
    <property type="match status" value="1"/>
</dbReference>
<feature type="binding site" evidence="5">
    <location>
        <position position="65"/>
    </location>
    <ligand>
        <name>molybdate</name>
        <dbReference type="ChEBI" id="CHEBI:36264"/>
    </ligand>
</feature>
<proteinExistence type="inferred from homology"/>
<dbReference type="OrthoDB" id="9785015at2"/>
<evidence type="ECO:0000256" key="5">
    <source>
        <dbReference type="PIRSR" id="PIRSR004846-1"/>
    </source>
</evidence>
<dbReference type="PROSITE" id="PS51257">
    <property type="entry name" value="PROKAR_LIPOPROTEIN"/>
    <property type="match status" value="1"/>
</dbReference>
<name>A0A4Q0VU93_9BACI</name>
<reference evidence="6 7" key="1">
    <citation type="journal article" date="2019" name="Int. J. Syst. Evol. Microbiol.">
        <title>Anaerobacillus alkaliphilus sp. nov., a novel alkaliphilic and moderately halophilic bacterium.</title>
        <authorList>
            <person name="Borsodi A.K."/>
            <person name="Aszalos J.M."/>
            <person name="Bihari P."/>
            <person name="Nagy I."/>
            <person name="Schumann P."/>
            <person name="Sproer C."/>
            <person name="Kovacs A.L."/>
            <person name="Boka K."/>
            <person name="Dobosy P."/>
            <person name="Ovari M."/>
            <person name="Szili-Kovacs T."/>
            <person name="Toth E."/>
        </authorList>
    </citation>
    <scope>NUCLEOTIDE SEQUENCE [LARGE SCALE GENOMIC DNA]</scope>
    <source>
        <strain evidence="6 7">B16-10</strain>
    </source>
</reference>
<dbReference type="FunFam" id="3.40.190.10:FF:000035">
    <property type="entry name" value="Molybdate ABC transporter substrate-binding protein"/>
    <property type="match status" value="1"/>
</dbReference>
<evidence type="ECO:0000313" key="7">
    <source>
        <dbReference type="Proteomes" id="UP000290649"/>
    </source>
</evidence>
<keyword evidence="4" id="KW-0732">Signal</keyword>
<gene>
    <name evidence="6" type="primary">modA</name>
    <name evidence="6" type="ORF">DS745_08745</name>
</gene>
<protein>
    <submittedName>
        <fullName evidence="6">Molybdate ABC transporter substrate-binding protein</fullName>
    </submittedName>
</protein>
<dbReference type="Pfam" id="PF13531">
    <property type="entry name" value="SBP_bac_11"/>
    <property type="match status" value="1"/>
</dbReference>
<evidence type="ECO:0000256" key="4">
    <source>
        <dbReference type="ARBA" id="ARBA00022729"/>
    </source>
</evidence>
<sequence length="251" mass="28007">MKNKSFIGLYVAFCLVVIISGCATVEKKPELHIAAASNLVQAFTELGEEYEKETNVKIVFSFGSSGQLTEQILNGAPFDIFAPASPSFYRNFHTEALLDDQPVFALGRIGVATLREQDFTITKLEDLLDDAIIKVAIANPEHAPYGLAAKQALEQAGIWDDIEEKLVYGRNISDTFTLLETGNVEAAFIALSLKDEKVNFMLIDDHMHEVLEQPISVLSTTKYQEEARQFIEFLFSEEAQIILEKYGYSIP</sequence>
<comment type="caution">
    <text evidence="6">The sequence shown here is derived from an EMBL/GenBank/DDBJ whole genome shotgun (WGS) entry which is preliminary data.</text>
</comment>
<dbReference type="InterPro" id="IPR005950">
    <property type="entry name" value="ModA"/>
</dbReference>
<dbReference type="GO" id="GO:0015689">
    <property type="term" value="P:molybdate ion transport"/>
    <property type="evidence" value="ECO:0007669"/>
    <property type="project" value="InterPro"/>
</dbReference>
<dbReference type="InterPro" id="IPR044084">
    <property type="entry name" value="AvModA-like_subst-bd"/>
</dbReference>
<dbReference type="GO" id="GO:0046872">
    <property type="term" value="F:metal ion binding"/>
    <property type="evidence" value="ECO:0007669"/>
    <property type="project" value="UniProtKB-KW"/>
</dbReference>
<dbReference type="Proteomes" id="UP000290649">
    <property type="component" value="Unassembled WGS sequence"/>
</dbReference>
<dbReference type="EMBL" id="QOUX01000030">
    <property type="protein sequence ID" value="RXJ01912.1"/>
    <property type="molecule type" value="Genomic_DNA"/>
</dbReference>
<dbReference type="NCBIfam" id="TIGR01256">
    <property type="entry name" value="modA"/>
    <property type="match status" value="1"/>
</dbReference>
<dbReference type="CDD" id="cd13539">
    <property type="entry name" value="PBP2_AvModA"/>
    <property type="match status" value="1"/>
</dbReference>
<dbReference type="AlphaFoldDB" id="A0A4Q0VU93"/>
<keyword evidence="2 5" id="KW-0500">Molybdenum</keyword>
<evidence type="ECO:0000256" key="1">
    <source>
        <dbReference type="ARBA" id="ARBA00009175"/>
    </source>
</evidence>
<dbReference type="InterPro" id="IPR050682">
    <property type="entry name" value="ModA/WtpA"/>
</dbReference>
<dbReference type="PANTHER" id="PTHR30632:SF14">
    <property type="entry name" value="TUNGSTATE_MOLYBDATE_CHROMATE-BINDING PROTEIN MODA"/>
    <property type="match status" value="1"/>
</dbReference>